<accession>A0A233V589</accession>
<evidence type="ECO:0000313" key="5">
    <source>
        <dbReference type="EMBL" id="OXZ27552.1"/>
    </source>
</evidence>
<dbReference type="Gene3D" id="3.40.50.300">
    <property type="entry name" value="P-loop containing nucleotide triphosphate hydrolases"/>
    <property type="match status" value="1"/>
</dbReference>
<comment type="subunit">
    <text evidence="2">Heterodimer of SbcC and SbcD.</text>
</comment>
<organism evidence="5 6">
    <name type="scientific">Finegoldia magna</name>
    <name type="common">Peptostreptococcus magnus</name>
    <dbReference type="NCBI Taxonomy" id="1260"/>
    <lineage>
        <taxon>Bacteria</taxon>
        <taxon>Bacillati</taxon>
        <taxon>Bacillota</taxon>
        <taxon>Tissierellia</taxon>
        <taxon>Tissierellales</taxon>
        <taxon>Peptoniphilaceae</taxon>
        <taxon>Finegoldia</taxon>
    </lineage>
</organism>
<evidence type="ECO:0000256" key="2">
    <source>
        <dbReference type="ARBA" id="ARBA00011322"/>
    </source>
</evidence>
<dbReference type="EMBL" id="NDYC01000019">
    <property type="protein sequence ID" value="OXZ27552.1"/>
    <property type="molecule type" value="Genomic_DNA"/>
</dbReference>
<reference evidence="6" key="1">
    <citation type="submission" date="2017-04" db="EMBL/GenBank/DDBJ databases">
        <title>Finegoldia magna isolated from orthopedic joint implant-associated infections.</title>
        <authorList>
            <person name="Bjorklund S."/>
            <person name="Bruggemann H."/>
            <person name="Jensen A."/>
            <person name="Hellmark B."/>
            <person name="Soderquist B."/>
        </authorList>
    </citation>
    <scope>NUCLEOTIDE SEQUENCE [LARGE SCALE GENOMIC DNA]</scope>
    <source>
        <strain evidence="6">CCUG 54800</strain>
    </source>
</reference>
<evidence type="ECO:0000256" key="1">
    <source>
        <dbReference type="ARBA" id="ARBA00006930"/>
    </source>
</evidence>
<dbReference type="InterPro" id="IPR027417">
    <property type="entry name" value="P-loop_NTPase"/>
</dbReference>
<protein>
    <recommendedName>
        <fullName evidence="3">Nuclease SbcCD subunit C</fullName>
    </recommendedName>
</protein>
<keyword evidence="5" id="KW-0378">Hydrolase</keyword>
<comment type="similarity">
    <text evidence="1">Belongs to the SMC family. SbcC subfamily.</text>
</comment>
<evidence type="ECO:0000256" key="3">
    <source>
        <dbReference type="ARBA" id="ARBA00013368"/>
    </source>
</evidence>
<evidence type="ECO:0000259" key="4">
    <source>
        <dbReference type="Pfam" id="PF13476"/>
    </source>
</evidence>
<dbReference type="Proteomes" id="UP000215413">
    <property type="component" value="Unassembled WGS sequence"/>
</dbReference>
<dbReference type="GO" id="GO:0004527">
    <property type="term" value="F:exonuclease activity"/>
    <property type="evidence" value="ECO:0007669"/>
    <property type="project" value="UniProtKB-KW"/>
</dbReference>
<dbReference type="SUPFAM" id="SSF52540">
    <property type="entry name" value="P-loop containing nucleoside triphosphate hydrolases"/>
    <property type="match status" value="2"/>
</dbReference>
<dbReference type="PANTHER" id="PTHR32114:SF2">
    <property type="entry name" value="ABC TRANSPORTER ABCH.3"/>
    <property type="match status" value="1"/>
</dbReference>
<keyword evidence="5" id="KW-0269">Exonuclease</keyword>
<dbReference type="AlphaFoldDB" id="A0A233V589"/>
<dbReference type="GO" id="GO:0016887">
    <property type="term" value="F:ATP hydrolysis activity"/>
    <property type="evidence" value="ECO:0007669"/>
    <property type="project" value="InterPro"/>
</dbReference>
<evidence type="ECO:0000313" key="6">
    <source>
        <dbReference type="Proteomes" id="UP000215413"/>
    </source>
</evidence>
<name>A0A233V589_FINMA</name>
<dbReference type="InterPro" id="IPR038729">
    <property type="entry name" value="Rad50/SbcC_AAA"/>
</dbReference>
<gene>
    <name evidence="5" type="ORF">B9N49_04285</name>
</gene>
<proteinExistence type="inferred from homology"/>
<dbReference type="GO" id="GO:0006302">
    <property type="term" value="P:double-strand break repair"/>
    <property type="evidence" value="ECO:0007669"/>
    <property type="project" value="InterPro"/>
</dbReference>
<dbReference type="Pfam" id="PF13476">
    <property type="entry name" value="AAA_23"/>
    <property type="match status" value="1"/>
</dbReference>
<dbReference type="PANTHER" id="PTHR32114">
    <property type="entry name" value="ABC TRANSPORTER ABCH.3"/>
    <property type="match status" value="1"/>
</dbReference>
<feature type="domain" description="Rad50/SbcC-type AAA" evidence="4">
    <location>
        <begin position="6"/>
        <end position="258"/>
    </location>
</feature>
<dbReference type="RefSeq" id="WP_094205672.1">
    <property type="nucleotide sequence ID" value="NZ_JAWGQT010000075.1"/>
</dbReference>
<sequence>MYITDIYLTNFQSYEQGHFELSEKVNLITGASDSGKTALIRAISWVLFNDYTTDLLIRNGYNNVEVKIVFNNGNFILRGRKGNTNYYYIKNNPDNEEIKKYENFGREIPSEIQDDFLFKKVNLLNEKYNILIASQLENSFLLSETDSTKANAIGKLVNIDILDNASRNVSREIKSTKGELNFKKSFINEKEESLNKYDYLNEEKIKIDNLRVLYNNLAKNSEKLNILKTLSIKLSELNVRIKNGYKYLDNYKGLDICSETLQNTEDNMSSFTKLNQLYEYSQEIIKGIESSNVKLNNLRYTDLISEIIDNIDKNLTLLKFLKPLYDRLTYVKSSYTNYKTILEKFKQVPKSYNILLNTQNDIQILNQLSNLNENYYRINQSISNNSQVLTSINTSKVSDLINRIDKNKEKYIQLYKLNISYLKINKIILDQYDKLDKLNSINNLQIILLNINKAFELLTKLKIIKNTLDEKQEIYQQNTKVLAECNFLIDDLINKYKENLYKEKICPFCLSEIDEDHVTQIVKELRK</sequence>
<comment type="caution">
    <text evidence="5">The sequence shown here is derived from an EMBL/GenBank/DDBJ whole genome shotgun (WGS) entry which is preliminary data.</text>
</comment>
<keyword evidence="5" id="KW-0540">Nuclease</keyword>